<dbReference type="InterPro" id="IPR049278">
    <property type="entry name" value="MS_channel_C"/>
</dbReference>
<dbReference type="Proteomes" id="UP000218332">
    <property type="component" value="Unassembled WGS sequence"/>
</dbReference>
<evidence type="ECO:0000259" key="9">
    <source>
        <dbReference type="Pfam" id="PF00924"/>
    </source>
</evidence>
<dbReference type="Pfam" id="PF21082">
    <property type="entry name" value="MS_channel_3rd"/>
    <property type="match status" value="1"/>
</dbReference>
<proteinExistence type="inferred from homology"/>
<accession>A0A2A2I7C4</accession>
<evidence type="ECO:0000256" key="8">
    <source>
        <dbReference type="SAM" id="Phobius"/>
    </source>
</evidence>
<dbReference type="AlphaFoldDB" id="A0A2A2I7C4"/>
<evidence type="ECO:0000313" key="13">
    <source>
        <dbReference type="Proteomes" id="UP000218332"/>
    </source>
</evidence>
<dbReference type="SUPFAM" id="SSF82861">
    <property type="entry name" value="Mechanosensitive channel protein MscS (YggB), transmembrane region"/>
    <property type="match status" value="1"/>
</dbReference>
<dbReference type="SUPFAM" id="SSF82689">
    <property type="entry name" value="Mechanosensitive channel protein MscS (YggB), C-terminal domain"/>
    <property type="match status" value="1"/>
</dbReference>
<dbReference type="GO" id="GO:0008381">
    <property type="term" value="F:mechanosensitive monoatomic ion channel activity"/>
    <property type="evidence" value="ECO:0007669"/>
    <property type="project" value="UniProtKB-ARBA"/>
</dbReference>
<dbReference type="Gene3D" id="3.30.70.100">
    <property type="match status" value="1"/>
</dbReference>
<dbReference type="InterPro" id="IPR006685">
    <property type="entry name" value="MscS_channel_2nd"/>
</dbReference>
<comment type="similarity">
    <text evidence="2">Belongs to the MscS (TC 1.A.23) family.</text>
</comment>
<evidence type="ECO:0000256" key="6">
    <source>
        <dbReference type="ARBA" id="ARBA00023136"/>
    </source>
</evidence>
<dbReference type="GO" id="GO:0005886">
    <property type="term" value="C:plasma membrane"/>
    <property type="evidence" value="ECO:0007669"/>
    <property type="project" value="UniProtKB-SubCell"/>
</dbReference>
<keyword evidence="3" id="KW-1003">Cell membrane</keyword>
<keyword evidence="4 8" id="KW-0812">Transmembrane</keyword>
<gene>
    <name evidence="12" type="ORF">CF392_00530</name>
</gene>
<evidence type="ECO:0000259" key="11">
    <source>
        <dbReference type="Pfam" id="PF21088"/>
    </source>
</evidence>
<dbReference type="Gene3D" id="1.10.287.1260">
    <property type="match status" value="1"/>
</dbReference>
<feature type="region of interest" description="Disordered" evidence="7">
    <location>
        <begin position="332"/>
        <end position="374"/>
    </location>
</feature>
<dbReference type="SUPFAM" id="SSF50182">
    <property type="entry name" value="Sm-like ribonucleoproteins"/>
    <property type="match status" value="1"/>
</dbReference>
<evidence type="ECO:0000259" key="10">
    <source>
        <dbReference type="Pfam" id="PF21082"/>
    </source>
</evidence>
<dbReference type="Pfam" id="PF21088">
    <property type="entry name" value="MS_channel_1st"/>
    <property type="match status" value="1"/>
</dbReference>
<dbReference type="PANTHER" id="PTHR43634:SF2">
    <property type="entry name" value="LOW CONDUCTANCE MECHANOSENSITIVE CHANNEL YNAI"/>
    <property type="match status" value="1"/>
</dbReference>
<evidence type="ECO:0000256" key="3">
    <source>
        <dbReference type="ARBA" id="ARBA00022475"/>
    </source>
</evidence>
<feature type="transmembrane region" description="Helical" evidence="8">
    <location>
        <begin position="134"/>
        <end position="154"/>
    </location>
</feature>
<organism evidence="12 13">
    <name type="scientific">Tamilnaduibacter salinus</name>
    <dbReference type="NCBI Taxonomy" id="1484056"/>
    <lineage>
        <taxon>Bacteria</taxon>
        <taxon>Pseudomonadati</taxon>
        <taxon>Pseudomonadota</taxon>
        <taxon>Gammaproteobacteria</taxon>
        <taxon>Pseudomonadales</taxon>
        <taxon>Marinobacteraceae</taxon>
        <taxon>Tamilnaduibacter</taxon>
    </lineage>
</organism>
<dbReference type="EMBL" id="NMPM01000004">
    <property type="protein sequence ID" value="PAV27482.1"/>
    <property type="molecule type" value="Genomic_DNA"/>
</dbReference>
<reference evidence="12 13" key="1">
    <citation type="submission" date="2017-07" db="EMBL/GenBank/DDBJ databases">
        <title>Tamlnaduibacter salinus (Mi-7) genome sequencing.</title>
        <authorList>
            <person name="Verma A."/>
            <person name="Krishnamurthi S."/>
        </authorList>
    </citation>
    <scope>NUCLEOTIDE SEQUENCE [LARGE SCALE GENOMIC DNA]</scope>
    <source>
        <strain evidence="12 13">Mi-7</strain>
    </source>
</reference>
<keyword evidence="5 8" id="KW-1133">Transmembrane helix</keyword>
<evidence type="ECO:0000313" key="12">
    <source>
        <dbReference type="EMBL" id="PAV27482.1"/>
    </source>
</evidence>
<evidence type="ECO:0000256" key="7">
    <source>
        <dbReference type="SAM" id="MobiDB-lite"/>
    </source>
</evidence>
<comment type="subcellular location">
    <subcellularLocation>
        <location evidence="1">Cell membrane</location>
        <topology evidence="1">Multi-pass membrane protein</topology>
    </subcellularLocation>
</comment>
<keyword evidence="13" id="KW-1185">Reference proteome</keyword>
<feature type="domain" description="Mechanosensitive ion channel MscS" evidence="9">
    <location>
        <begin position="156"/>
        <end position="225"/>
    </location>
</feature>
<feature type="transmembrane region" description="Helical" evidence="8">
    <location>
        <begin position="108"/>
        <end position="128"/>
    </location>
</feature>
<dbReference type="InterPro" id="IPR049142">
    <property type="entry name" value="MS_channel_1st"/>
</dbReference>
<dbReference type="InterPro" id="IPR011066">
    <property type="entry name" value="MscS_channel_C_sf"/>
</dbReference>
<evidence type="ECO:0000256" key="5">
    <source>
        <dbReference type="ARBA" id="ARBA00022989"/>
    </source>
</evidence>
<evidence type="ECO:0000256" key="2">
    <source>
        <dbReference type="ARBA" id="ARBA00008017"/>
    </source>
</evidence>
<dbReference type="InterPro" id="IPR023408">
    <property type="entry name" value="MscS_beta-dom_sf"/>
</dbReference>
<feature type="domain" description="Mechanosensitive ion channel transmembrane helices 2/3" evidence="11">
    <location>
        <begin position="114"/>
        <end position="155"/>
    </location>
</feature>
<evidence type="ECO:0000256" key="1">
    <source>
        <dbReference type="ARBA" id="ARBA00004651"/>
    </source>
</evidence>
<dbReference type="Pfam" id="PF00924">
    <property type="entry name" value="MS_channel_2nd"/>
    <property type="match status" value="1"/>
</dbReference>
<sequence>MTATVAFVVSRVVVRLERRAERSRNLWDDALLHALRRPALGLVWLQGIYWAADIAHHYSEAALFQANNTLLKLGIIVLVVWTLWGFIRQTEKIMVSPLKMERPMDYTTVSAVSKLARAVVVIVAILTAMQSLGFSISGVLAFGGVGGIAVGFAAKDLLANFFGGFMIHLDRPFKIGDWVKSPEKQIEGVVEHIGWRLTTIRTFDQRPLYVPNAFFTTISVENPSRMVARRIYETVGVRYVDVAHMASIVESIREMLRNHRDIDQDQLTIVNFDRFNASSLDIMVYTFTTNLAWADYQATKQDLLLRISDIIAEHGAEVAFPTRTLHVADPVRLRSAGPDANGSPQPPEPAARAQEPEHQGPGAQFARPETDGEA</sequence>
<keyword evidence="6 8" id="KW-0472">Membrane</keyword>
<name>A0A2A2I7C4_9GAMM</name>
<evidence type="ECO:0000256" key="4">
    <source>
        <dbReference type="ARBA" id="ARBA00022692"/>
    </source>
</evidence>
<dbReference type="InterPro" id="IPR011014">
    <property type="entry name" value="MscS_channel_TM-2"/>
</dbReference>
<dbReference type="Gene3D" id="2.30.30.60">
    <property type="match status" value="1"/>
</dbReference>
<feature type="transmembrane region" description="Helical" evidence="8">
    <location>
        <begin position="69"/>
        <end position="87"/>
    </location>
</feature>
<comment type="caution">
    <text evidence="12">The sequence shown here is derived from an EMBL/GenBank/DDBJ whole genome shotgun (WGS) entry which is preliminary data.</text>
</comment>
<dbReference type="PANTHER" id="PTHR43634">
    <property type="entry name" value="OW CONDUCTANCE MECHANOSENSITIVE CHANNEL"/>
    <property type="match status" value="1"/>
</dbReference>
<dbReference type="InterPro" id="IPR010920">
    <property type="entry name" value="LSM_dom_sf"/>
</dbReference>
<feature type="domain" description="Mechanosensitive ion channel MscS C-terminal" evidence="10">
    <location>
        <begin position="246"/>
        <end position="317"/>
    </location>
</feature>
<protein>
    <submittedName>
        <fullName evidence="12">Mechanosensitive ion channel protein MscS</fullName>
    </submittedName>
</protein>
<dbReference type="InterPro" id="IPR045042">
    <property type="entry name" value="YnaI-like"/>
</dbReference>